<keyword evidence="1" id="KW-1133">Transmembrane helix</keyword>
<sequence>MDVVRVLLPFALMGNGLAAGGLMIAVLGGAPLLLSLPTERYVPTHQFMVTRFDPFMPACMLTALLCDVVLTIVAPTARASALFTVSALLLVGAIVVSLTKNVPINRWIATVDPGRLPANWEQLDPRVRWSNWNRVRTALVVCSLAVLVVVTGTLL</sequence>
<keyword evidence="1" id="KW-0812">Transmembrane</keyword>
<gene>
    <name evidence="2" type="ORF">GCM10010448_09850</name>
</gene>
<name>A0ABP6L4M9_9ACTN</name>
<protein>
    <submittedName>
        <fullName evidence="2">DUF1772 domain-containing protein</fullName>
    </submittedName>
</protein>
<evidence type="ECO:0000313" key="2">
    <source>
        <dbReference type="EMBL" id="GAA3029884.1"/>
    </source>
</evidence>
<dbReference type="Pfam" id="PF08592">
    <property type="entry name" value="Anthrone_oxy"/>
    <property type="match status" value="1"/>
</dbReference>
<feature type="transmembrane region" description="Helical" evidence="1">
    <location>
        <begin position="55"/>
        <end position="74"/>
    </location>
</feature>
<evidence type="ECO:0000256" key="1">
    <source>
        <dbReference type="SAM" id="Phobius"/>
    </source>
</evidence>
<evidence type="ECO:0000313" key="3">
    <source>
        <dbReference type="Proteomes" id="UP001501532"/>
    </source>
</evidence>
<keyword evidence="3" id="KW-1185">Reference proteome</keyword>
<organism evidence="2 3">
    <name type="scientific">Streptomyces glomeratus</name>
    <dbReference type="NCBI Taxonomy" id="284452"/>
    <lineage>
        <taxon>Bacteria</taxon>
        <taxon>Bacillati</taxon>
        <taxon>Actinomycetota</taxon>
        <taxon>Actinomycetes</taxon>
        <taxon>Kitasatosporales</taxon>
        <taxon>Streptomycetaceae</taxon>
        <taxon>Streptomyces</taxon>
    </lineage>
</organism>
<comment type="caution">
    <text evidence="2">The sequence shown here is derived from an EMBL/GenBank/DDBJ whole genome shotgun (WGS) entry which is preliminary data.</text>
</comment>
<feature type="transmembrane region" description="Helical" evidence="1">
    <location>
        <begin position="6"/>
        <end position="34"/>
    </location>
</feature>
<proteinExistence type="predicted"/>
<dbReference type="InterPro" id="IPR013901">
    <property type="entry name" value="Anthrone_oxy"/>
</dbReference>
<keyword evidence="1" id="KW-0472">Membrane</keyword>
<accession>A0ABP6L4M9</accession>
<dbReference type="EMBL" id="BAAAUF010000008">
    <property type="protein sequence ID" value="GAA3029884.1"/>
    <property type="molecule type" value="Genomic_DNA"/>
</dbReference>
<feature type="transmembrane region" description="Helical" evidence="1">
    <location>
        <begin position="135"/>
        <end position="154"/>
    </location>
</feature>
<dbReference type="Proteomes" id="UP001501532">
    <property type="component" value="Unassembled WGS sequence"/>
</dbReference>
<reference evidence="3" key="1">
    <citation type="journal article" date="2019" name="Int. J. Syst. Evol. Microbiol.">
        <title>The Global Catalogue of Microorganisms (GCM) 10K type strain sequencing project: providing services to taxonomists for standard genome sequencing and annotation.</title>
        <authorList>
            <consortium name="The Broad Institute Genomics Platform"/>
            <consortium name="The Broad Institute Genome Sequencing Center for Infectious Disease"/>
            <person name="Wu L."/>
            <person name="Ma J."/>
        </authorList>
    </citation>
    <scope>NUCLEOTIDE SEQUENCE [LARGE SCALE GENOMIC DNA]</scope>
    <source>
        <strain evidence="3">JCM 9091</strain>
    </source>
</reference>
<dbReference type="RefSeq" id="WP_234516419.1">
    <property type="nucleotide sequence ID" value="NZ_BAAAUF010000008.1"/>
</dbReference>
<feature type="transmembrane region" description="Helical" evidence="1">
    <location>
        <begin position="80"/>
        <end position="98"/>
    </location>
</feature>